<keyword evidence="1" id="KW-0732">Signal</keyword>
<proteinExistence type="predicted"/>
<dbReference type="OrthoDB" id="5588104at2"/>
<evidence type="ECO:0008006" key="4">
    <source>
        <dbReference type="Google" id="ProtNLM"/>
    </source>
</evidence>
<evidence type="ECO:0000313" key="3">
    <source>
        <dbReference type="Proteomes" id="UP000594034"/>
    </source>
</evidence>
<reference evidence="2 3" key="1">
    <citation type="submission" date="2019-05" db="EMBL/GenBank/DDBJ databases">
        <title>OXA-830, a novel chromosomally encoded expanded-spectrum class D beta-lactamase in Aeromonas simiae.</title>
        <authorList>
            <person name="Zhou W."/>
            <person name="Chen Q."/>
        </authorList>
    </citation>
    <scope>NUCLEOTIDE SEQUENCE [LARGE SCALE GENOMIC DNA]</scope>
    <source>
        <strain evidence="2 3">A6</strain>
    </source>
</reference>
<sequence length="107" mass="11819">MLPIAALRRARFWIPMWCLLLVCMSFGARAATDLCTFTDHCGRIERSLEKAMPCGSFTTMLGMACIAEVALGVAPLEADVPHFPEPDLHIPAAPCERLERPPRLLLV</sequence>
<dbReference type="AlphaFoldDB" id="A0A5J6X3M4"/>
<protein>
    <recommendedName>
        <fullName evidence="4">DUF2946 domain-containing protein</fullName>
    </recommendedName>
</protein>
<evidence type="ECO:0000256" key="1">
    <source>
        <dbReference type="SAM" id="SignalP"/>
    </source>
</evidence>
<accession>A0A5J6X3M4</accession>
<feature type="signal peptide" evidence="1">
    <location>
        <begin position="1"/>
        <end position="30"/>
    </location>
</feature>
<name>A0A5J6X3M4_9GAMM</name>
<gene>
    <name evidence="2" type="ORF">FE240_18280</name>
</gene>
<keyword evidence="3" id="KW-1185">Reference proteome</keyword>
<dbReference type="Proteomes" id="UP000594034">
    <property type="component" value="Chromosome"/>
</dbReference>
<feature type="chain" id="PRO_5023900906" description="DUF2946 domain-containing protein" evidence="1">
    <location>
        <begin position="31"/>
        <end position="107"/>
    </location>
</feature>
<dbReference type="KEGG" id="asim:FE240_18280"/>
<evidence type="ECO:0000313" key="2">
    <source>
        <dbReference type="EMBL" id="QFI56455.1"/>
    </source>
</evidence>
<dbReference type="EMBL" id="CP040449">
    <property type="protein sequence ID" value="QFI56455.1"/>
    <property type="molecule type" value="Genomic_DNA"/>
</dbReference>
<organism evidence="2 3">
    <name type="scientific">Aeromonas simiae</name>
    <dbReference type="NCBI Taxonomy" id="218936"/>
    <lineage>
        <taxon>Bacteria</taxon>
        <taxon>Pseudomonadati</taxon>
        <taxon>Pseudomonadota</taxon>
        <taxon>Gammaproteobacteria</taxon>
        <taxon>Aeromonadales</taxon>
        <taxon>Aeromonadaceae</taxon>
        <taxon>Aeromonas</taxon>
    </lineage>
</organism>